<name>A0A915KZV0_ROMCU</name>
<sequence length="98" mass="11818">MSNFLVLKVENFPLPNNIRKRSAICSPTETDVFTYWTYVRESWVRCIDHFKMDGVKFTRVEFIFMGLPHLSFQNKQPVLMRISEDPFVLHWTRRDQSF</sequence>
<keyword evidence="1" id="KW-1185">Reference proteome</keyword>
<organism evidence="1 2">
    <name type="scientific">Romanomermis culicivorax</name>
    <name type="common">Nematode worm</name>
    <dbReference type="NCBI Taxonomy" id="13658"/>
    <lineage>
        <taxon>Eukaryota</taxon>
        <taxon>Metazoa</taxon>
        <taxon>Ecdysozoa</taxon>
        <taxon>Nematoda</taxon>
        <taxon>Enoplea</taxon>
        <taxon>Dorylaimia</taxon>
        <taxon>Mermithida</taxon>
        <taxon>Mermithoidea</taxon>
        <taxon>Mermithidae</taxon>
        <taxon>Romanomermis</taxon>
    </lineage>
</organism>
<accession>A0A915KZV0</accession>
<evidence type="ECO:0000313" key="1">
    <source>
        <dbReference type="Proteomes" id="UP000887565"/>
    </source>
</evidence>
<dbReference type="Proteomes" id="UP000887565">
    <property type="component" value="Unplaced"/>
</dbReference>
<evidence type="ECO:0000313" key="2">
    <source>
        <dbReference type="WBParaSite" id="nRc.2.0.1.t44468-RA"/>
    </source>
</evidence>
<dbReference type="WBParaSite" id="nRc.2.0.1.t44468-RA">
    <property type="protein sequence ID" value="nRc.2.0.1.t44468-RA"/>
    <property type="gene ID" value="nRc.2.0.1.g44468"/>
</dbReference>
<protein>
    <submittedName>
        <fullName evidence="2">Uncharacterized protein</fullName>
    </submittedName>
</protein>
<reference evidence="2" key="1">
    <citation type="submission" date="2022-11" db="UniProtKB">
        <authorList>
            <consortium name="WormBaseParasite"/>
        </authorList>
    </citation>
    <scope>IDENTIFICATION</scope>
</reference>
<dbReference type="AlphaFoldDB" id="A0A915KZV0"/>
<proteinExistence type="predicted"/>